<dbReference type="AlphaFoldDB" id="U5EZ23"/>
<dbReference type="GO" id="GO:0008194">
    <property type="term" value="F:UDP-glycosyltransferase activity"/>
    <property type="evidence" value="ECO:0007669"/>
    <property type="project" value="InterPro"/>
</dbReference>
<dbReference type="SUPFAM" id="SSF53756">
    <property type="entry name" value="UDP-Glycosyltransferase/glycogen phosphorylase"/>
    <property type="match status" value="1"/>
</dbReference>
<comment type="similarity">
    <text evidence="1">Belongs to the UDP-glycosyltransferase family.</text>
</comment>
<dbReference type="PANTHER" id="PTHR48043">
    <property type="entry name" value="EG:EG0003.4 PROTEIN-RELATED"/>
    <property type="match status" value="1"/>
</dbReference>
<evidence type="ECO:0000313" key="6">
    <source>
        <dbReference type="EMBL" id="JAB58303.1"/>
    </source>
</evidence>
<evidence type="ECO:0000256" key="5">
    <source>
        <dbReference type="SAM" id="SignalP"/>
    </source>
</evidence>
<keyword evidence="4" id="KW-0472">Membrane</keyword>
<dbReference type="FunFam" id="3.40.50.2000:FF:000050">
    <property type="entry name" value="UDP-glucuronosyltransferase"/>
    <property type="match status" value="1"/>
</dbReference>
<keyword evidence="4" id="KW-0812">Transmembrane</keyword>
<reference evidence="6" key="1">
    <citation type="journal article" date="2014" name="Insect Biochem. Mol. Biol.">
        <title>An insight into the sialome of the frog biting fly, Corethrella appendiculata.</title>
        <authorList>
            <person name="Ribeiro J.M.C."/>
            <person name="Chagas A.C."/>
            <person name="Pham V.M."/>
            <person name="Lounibos L.P."/>
            <person name="Calvo E."/>
        </authorList>
    </citation>
    <scope>NUCLEOTIDE SEQUENCE</scope>
    <source>
        <tissue evidence="6">Salivary glands</tissue>
    </source>
</reference>
<protein>
    <submittedName>
        <fullName evidence="6">Putative glucosyl/glucuronosyl transferase</fullName>
    </submittedName>
</protein>
<dbReference type="Gene3D" id="3.40.50.2000">
    <property type="entry name" value="Glycogen Phosphorylase B"/>
    <property type="match status" value="2"/>
</dbReference>
<organism evidence="6">
    <name type="scientific">Corethrella appendiculata</name>
    <dbReference type="NCBI Taxonomy" id="1370023"/>
    <lineage>
        <taxon>Eukaryota</taxon>
        <taxon>Metazoa</taxon>
        <taxon>Ecdysozoa</taxon>
        <taxon>Arthropoda</taxon>
        <taxon>Hexapoda</taxon>
        <taxon>Insecta</taxon>
        <taxon>Pterygota</taxon>
        <taxon>Neoptera</taxon>
        <taxon>Endopterygota</taxon>
        <taxon>Diptera</taxon>
        <taxon>Nematocera</taxon>
        <taxon>Culicoidea</taxon>
        <taxon>Chaoboridae</taxon>
        <taxon>Corethrella</taxon>
    </lineage>
</organism>
<evidence type="ECO:0000256" key="2">
    <source>
        <dbReference type="ARBA" id="ARBA00022676"/>
    </source>
</evidence>
<dbReference type="InterPro" id="IPR002213">
    <property type="entry name" value="UDP_glucos_trans"/>
</dbReference>
<keyword evidence="4" id="KW-1133">Transmembrane helix</keyword>
<dbReference type="InterPro" id="IPR050271">
    <property type="entry name" value="UDP-glycosyltransferase"/>
</dbReference>
<evidence type="ECO:0000256" key="3">
    <source>
        <dbReference type="ARBA" id="ARBA00022679"/>
    </source>
</evidence>
<name>U5EZ23_9DIPT</name>
<sequence length="520" mass="59150">MLRKLIFLLIIVACTIRVNSAAKIMCLFPSPSRSQLVQAQALLKELASRGHQVTMVSSFPLSTPMKNYRDVYVSFENAHAKFVNELVNDNSGRSNFIKIIPKLTSVLLETSNKTINSREFRKIMEEETFDVVIIGYLLNDFIIGIGAHFKCPTVVWVTQVPSKIINDMIGNPTAIAAVPHIALGHDVKMNKFFNRVKNFLFNAGEMLLTQYSDYRQKIYYDANFPSSKYPPFFDMKRNVSLVLTSHYFTQSVPRPYIQNLIEVGGLQSKAVPSPLPKNIQDWLDGASEHGAIYFSFGSNVKTTDIPPDKFAHIINALSKLKQRILWKFDGENLKNKPSNVMIEKWLPQDDILAHKNIKLFITHGGFGSVTEAQFHGVPIVGIPLMGDQVFNLEVTKNAGWSKNLDLSDLTEEKFTEAINDVLNNPKYRETVQKISEIYRDRPVPPMELAVFWIEYIIRHKGAPHMRYQGVELNILQSNSIDVVAFFIVLLYLVMKIAKIICRLVCTFLCNKIRGKKEKTN</sequence>
<proteinExistence type="evidence at transcript level"/>
<keyword evidence="3 6" id="KW-0808">Transferase</keyword>
<dbReference type="Pfam" id="PF00201">
    <property type="entry name" value="UDPGT"/>
    <property type="match status" value="1"/>
</dbReference>
<accession>U5EZ23</accession>
<dbReference type="CDD" id="cd03784">
    <property type="entry name" value="GT1_Gtf-like"/>
    <property type="match status" value="1"/>
</dbReference>
<dbReference type="EMBL" id="GANO01001568">
    <property type="protein sequence ID" value="JAB58303.1"/>
    <property type="molecule type" value="mRNA"/>
</dbReference>
<evidence type="ECO:0000256" key="4">
    <source>
        <dbReference type="SAM" id="Phobius"/>
    </source>
</evidence>
<keyword evidence="2" id="KW-0328">Glycosyltransferase</keyword>
<feature type="transmembrane region" description="Helical" evidence="4">
    <location>
        <begin position="482"/>
        <end position="509"/>
    </location>
</feature>
<dbReference type="PANTHER" id="PTHR48043:SF159">
    <property type="entry name" value="EG:EG0003.4 PROTEIN-RELATED"/>
    <property type="match status" value="1"/>
</dbReference>
<evidence type="ECO:0000256" key="1">
    <source>
        <dbReference type="ARBA" id="ARBA00009995"/>
    </source>
</evidence>
<keyword evidence="5" id="KW-0732">Signal</keyword>
<feature type="signal peptide" evidence="5">
    <location>
        <begin position="1"/>
        <end position="21"/>
    </location>
</feature>
<feature type="chain" id="PRO_5004659995" evidence="5">
    <location>
        <begin position="22"/>
        <end position="520"/>
    </location>
</feature>